<feature type="transmembrane region" description="Helical" evidence="1">
    <location>
        <begin position="135"/>
        <end position="154"/>
    </location>
</feature>
<keyword evidence="1" id="KW-0472">Membrane</keyword>
<gene>
    <name evidence="2" type="ORF">HFV08_01980</name>
</gene>
<proteinExistence type="predicted"/>
<feature type="transmembrane region" description="Helical" evidence="1">
    <location>
        <begin position="96"/>
        <end position="114"/>
    </location>
</feature>
<feature type="transmembrane region" description="Helical" evidence="1">
    <location>
        <begin position="239"/>
        <end position="256"/>
    </location>
</feature>
<keyword evidence="1" id="KW-1133">Transmembrane helix</keyword>
<dbReference type="Proteomes" id="UP000772196">
    <property type="component" value="Unassembled WGS sequence"/>
</dbReference>
<feature type="transmembrane region" description="Helical" evidence="1">
    <location>
        <begin position="307"/>
        <end position="326"/>
    </location>
</feature>
<feature type="transmembrane region" description="Helical" evidence="1">
    <location>
        <begin position="210"/>
        <end position="233"/>
    </location>
</feature>
<feature type="transmembrane region" description="Helical" evidence="1">
    <location>
        <begin position="166"/>
        <end position="189"/>
    </location>
</feature>
<sequence>MHRHRELCERAVDPLEIAAGLEAHGITDRTAARFRHRDVFSLAEEMYARVPREPEADRLPAARAESGNRPGWALTALLPGAACALAVLGLQHTDGQLHFAVAVAGVLAVALGLVPALERGPLGGRHHFTPGTRVWICWLLTYALAGDGLLWAAVTGGPDVPGPVASAPLLALACAVAPAIWCAQLFATAAGRRLAGSRGLAEFTARARPLLLGCLALFLLALGLLLTLTAELLDQRPGYGAAGTLGALLLLSRLLLARGFTHAPAVVLAAAGLAEALALATVFAGRLPGCEPLAVPVQRLVERQGPGLVPALILGAGALVLLLHALRTLTRASAHAYREDTP</sequence>
<organism evidence="2 3">
    <name type="scientific">Streptomyces physcomitrii</name>
    <dbReference type="NCBI Taxonomy" id="2724184"/>
    <lineage>
        <taxon>Bacteria</taxon>
        <taxon>Bacillati</taxon>
        <taxon>Actinomycetota</taxon>
        <taxon>Actinomycetes</taxon>
        <taxon>Kitasatosporales</taxon>
        <taxon>Streptomycetaceae</taxon>
        <taxon>Streptomyces</taxon>
    </lineage>
</organism>
<protein>
    <recommendedName>
        <fullName evidence="4">Integral membrane protein</fullName>
    </recommendedName>
</protein>
<evidence type="ECO:0000256" key="1">
    <source>
        <dbReference type="SAM" id="Phobius"/>
    </source>
</evidence>
<dbReference type="EMBL" id="JAAWWP010000001">
    <property type="protein sequence ID" value="NKI40040.1"/>
    <property type="molecule type" value="Genomic_DNA"/>
</dbReference>
<keyword evidence="1" id="KW-0812">Transmembrane</keyword>
<accession>A0ABX1GVD6</accession>
<reference evidence="2 3" key="1">
    <citation type="submission" date="2020-04" db="EMBL/GenBank/DDBJ databases">
        <title>Phylogenetic Diversity and Antibacterial Activity against Ralstonia solanacearum of Endophytic Actinomycete Isolated from Moss.</title>
        <authorList>
            <person name="Zhuang X."/>
        </authorList>
    </citation>
    <scope>NUCLEOTIDE SEQUENCE [LARGE SCALE GENOMIC DNA]</scope>
    <source>
        <strain evidence="2 3">LD120</strain>
    </source>
</reference>
<evidence type="ECO:0000313" key="2">
    <source>
        <dbReference type="EMBL" id="NKI40040.1"/>
    </source>
</evidence>
<feature type="transmembrane region" description="Helical" evidence="1">
    <location>
        <begin position="72"/>
        <end position="90"/>
    </location>
</feature>
<name>A0ABX1GVD6_9ACTN</name>
<evidence type="ECO:0000313" key="3">
    <source>
        <dbReference type="Proteomes" id="UP000772196"/>
    </source>
</evidence>
<comment type="caution">
    <text evidence="2">The sequence shown here is derived from an EMBL/GenBank/DDBJ whole genome shotgun (WGS) entry which is preliminary data.</text>
</comment>
<feature type="transmembrane region" description="Helical" evidence="1">
    <location>
        <begin position="263"/>
        <end position="287"/>
    </location>
</feature>
<evidence type="ECO:0008006" key="4">
    <source>
        <dbReference type="Google" id="ProtNLM"/>
    </source>
</evidence>
<keyword evidence="3" id="KW-1185">Reference proteome</keyword>